<feature type="compositionally biased region" description="Basic and acidic residues" evidence="1">
    <location>
        <begin position="250"/>
        <end position="266"/>
    </location>
</feature>
<accession>A0A0J9TJ85</accession>
<proteinExistence type="predicted"/>
<organism evidence="2 3">
    <name type="scientific">Plasmodium vivax Mauritania I</name>
    <dbReference type="NCBI Taxonomy" id="1035515"/>
    <lineage>
        <taxon>Eukaryota</taxon>
        <taxon>Sar</taxon>
        <taxon>Alveolata</taxon>
        <taxon>Apicomplexa</taxon>
        <taxon>Aconoidasida</taxon>
        <taxon>Haemosporida</taxon>
        <taxon>Plasmodiidae</taxon>
        <taxon>Plasmodium</taxon>
        <taxon>Plasmodium (Plasmodium)</taxon>
    </lineage>
</organism>
<dbReference type="InterPro" id="IPR008780">
    <property type="entry name" value="Plasmodium_Vir"/>
</dbReference>
<reference evidence="2 3" key="1">
    <citation type="submission" date="2011-08" db="EMBL/GenBank/DDBJ databases">
        <title>The Genome Sequence of Plasmodium vivax Mauritania I.</title>
        <authorList>
            <consortium name="The Broad Institute Genome Sequencing Platform"/>
            <consortium name="The Broad Institute Genome Sequencing Center for Infectious Disease"/>
            <person name="Neafsey D."/>
            <person name="Carlton J."/>
            <person name="Barnwell J."/>
            <person name="Collins W."/>
            <person name="Escalante A."/>
            <person name="Mullikin J."/>
            <person name="Saul A."/>
            <person name="Guigo R."/>
            <person name="Camara F."/>
            <person name="Young S.K."/>
            <person name="Zeng Q."/>
            <person name="Gargeya S."/>
            <person name="Fitzgerald M."/>
            <person name="Haas B."/>
            <person name="Abouelleil A."/>
            <person name="Alvarado L."/>
            <person name="Arachchi H.M."/>
            <person name="Berlin A."/>
            <person name="Brown A."/>
            <person name="Chapman S.B."/>
            <person name="Chen Z."/>
            <person name="Dunbar C."/>
            <person name="Freedman E."/>
            <person name="Gearin G."/>
            <person name="Gellesch M."/>
            <person name="Goldberg J."/>
            <person name="Griggs A."/>
            <person name="Gujja S."/>
            <person name="Heiman D."/>
            <person name="Howarth C."/>
            <person name="Larson L."/>
            <person name="Lui A."/>
            <person name="MacDonald P.J.P."/>
            <person name="Montmayeur A."/>
            <person name="Murphy C."/>
            <person name="Neiman D."/>
            <person name="Pearson M."/>
            <person name="Priest M."/>
            <person name="Roberts A."/>
            <person name="Saif S."/>
            <person name="Shea T."/>
            <person name="Shenoy N."/>
            <person name="Sisk P."/>
            <person name="Stolte C."/>
            <person name="Sykes S."/>
            <person name="Wortman J."/>
            <person name="Nusbaum C."/>
            <person name="Birren B."/>
        </authorList>
    </citation>
    <scope>NUCLEOTIDE SEQUENCE [LARGE SCALE GENOMIC DNA]</scope>
    <source>
        <strain evidence="2 3">Mauritania I</strain>
    </source>
</reference>
<dbReference type="AlphaFoldDB" id="A0A0J9TJ85"/>
<evidence type="ECO:0000313" key="3">
    <source>
        <dbReference type="Proteomes" id="UP000053776"/>
    </source>
</evidence>
<feature type="region of interest" description="Disordered" evidence="1">
    <location>
        <begin position="250"/>
        <end position="284"/>
    </location>
</feature>
<name>A0A0J9TJ85_PLAVI</name>
<dbReference type="Pfam" id="PF05795">
    <property type="entry name" value="Plasmodium_Vir"/>
    <property type="match status" value="1"/>
</dbReference>
<dbReference type="OrthoDB" id="388866at2759"/>
<dbReference type="Proteomes" id="UP000053776">
    <property type="component" value="Unassembled WGS sequence"/>
</dbReference>
<evidence type="ECO:0000313" key="2">
    <source>
        <dbReference type="EMBL" id="KMZ95161.1"/>
    </source>
</evidence>
<gene>
    <name evidence="2" type="ORF">PVMG_05079</name>
</gene>
<dbReference type="EMBL" id="KQ234996">
    <property type="protein sequence ID" value="KMZ95161.1"/>
    <property type="molecule type" value="Genomic_DNA"/>
</dbReference>
<evidence type="ECO:0000256" key="1">
    <source>
        <dbReference type="SAM" id="MobiDB-lite"/>
    </source>
</evidence>
<sequence length="427" mass="50178">MIIYIYFSYNNNFFIINEHENLLAFYYIKYSSYNQVIEQYDKYDRLDDEKEVFDKMFKDIEKKREQLQLPKELFNKLQKILRNSYAFFYITDNYCRYINYWLNKEVRNTYHNVNESNFDIFDTFVVNFNNVKHSKKENTCYGYIKYLDDDIYKRMDNLYNFYTFFNNLKSSKPSVSKKACDELLYNVANYNNVINDYYDNAPDVFKKIREVKDLVVNYISNSSSTCPNKGIFWEAKNFLRDEQLKREAEQREEALKRERAERKKAQMEAALKSTQEQDEQSPMGIHPTQKTNEELKAGLSQTHNKMGVGLGDLRASRDLRGDEHSHGLNYPVRPHNLDTLADFREQALTEQHEGQLEGIVSNTENGGTSKDRSFLSSIGFPDSITGVLGQVDPVPVVGVSGGMGALFLLFRVFEILNLHPYIYNIFK</sequence>
<protein>
    <submittedName>
        <fullName evidence="2">Uncharacterized protein</fullName>
    </submittedName>
</protein>